<organism evidence="2 3">
    <name type="scientific">Alicyclobacillus tolerans</name>
    <dbReference type="NCBI Taxonomy" id="90970"/>
    <lineage>
        <taxon>Bacteria</taxon>
        <taxon>Bacillati</taxon>
        <taxon>Bacillota</taxon>
        <taxon>Bacilli</taxon>
        <taxon>Bacillales</taxon>
        <taxon>Alicyclobacillaceae</taxon>
        <taxon>Alicyclobacillus</taxon>
    </lineage>
</organism>
<protein>
    <submittedName>
        <fullName evidence="2">Uncharacterized protein</fullName>
    </submittedName>
</protein>
<proteinExistence type="predicted"/>
<dbReference type="STRING" id="1830138.SAMN05443507_1199"/>
<feature type="region of interest" description="Disordered" evidence="1">
    <location>
        <begin position="48"/>
        <end position="70"/>
    </location>
</feature>
<evidence type="ECO:0000313" key="2">
    <source>
        <dbReference type="EMBL" id="SHK65772.1"/>
    </source>
</evidence>
<evidence type="ECO:0000313" key="3">
    <source>
        <dbReference type="Proteomes" id="UP000184016"/>
    </source>
</evidence>
<name>A0A1M6U941_9BACL</name>
<accession>A0A1M6U941</accession>
<keyword evidence="3" id="KW-1185">Reference proteome</keyword>
<dbReference type="EMBL" id="FRAF01000019">
    <property type="protein sequence ID" value="SHK65772.1"/>
    <property type="molecule type" value="Genomic_DNA"/>
</dbReference>
<gene>
    <name evidence="2" type="ORF">SAMN05443507_1199</name>
</gene>
<reference evidence="3" key="1">
    <citation type="submission" date="2016-11" db="EMBL/GenBank/DDBJ databases">
        <authorList>
            <person name="Varghese N."/>
            <person name="Submissions S."/>
        </authorList>
    </citation>
    <scope>NUCLEOTIDE SEQUENCE [LARGE SCALE GENOMIC DNA]</scope>
    <source>
        <strain evidence="3">USBA-503</strain>
    </source>
</reference>
<dbReference type="Proteomes" id="UP000184016">
    <property type="component" value="Unassembled WGS sequence"/>
</dbReference>
<evidence type="ECO:0000256" key="1">
    <source>
        <dbReference type="SAM" id="MobiDB-lite"/>
    </source>
</evidence>
<dbReference type="AlphaFoldDB" id="A0A1M6U941"/>
<sequence length="70" mass="7649">MKVGVRKGALVHKPTEIPSWWRSQNRAAEAKVRTGPIPIPRPLGHIDVGWIRHPGPQSKESGPSNPVIGD</sequence>